<evidence type="ECO:0000313" key="1">
    <source>
        <dbReference type="EMBL" id="MFA0812839.1"/>
    </source>
</evidence>
<gene>
    <name evidence="1" type="ORF">ACCI49_18165</name>
</gene>
<dbReference type="PANTHER" id="PTHR46656">
    <property type="entry name" value="PUTATIVE-RELATED"/>
    <property type="match status" value="1"/>
</dbReference>
<name>A0ABV4P4D8_9GAMM</name>
<protein>
    <submittedName>
        <fullName evidence="1">Glycosyltransferase</fullName>
    </submittedName>
</protein>
<accession>A0ABV4P4D8</accession>
<proteinExistence type="predicted"/>
<dbReference type="SUPFAM" id="SSF53756">
    <property type="entry name" value="UDP-Glycosyltransferase/glycogen phosphorylase"/>
    <property type="match status" value="1"/>
</dbReference>
<evidence type="ECO:0000313" key="2">
    <source>
        <dbReference type="Proteomes" id="UP001569428"/>
    </source>
</evidence>
<dbReference type="RefSeq" id="WP_371840569.1">
    <property type="nucleotide sequence ID" value="NZ_JBGMEK010000057.1"/>
</dbReference>
<reference evidence="1 2" key="1">
    <citation type="submission" date="2024-08" db="EMBL/GenBank/DDBJ databases">
        <authorList>
            <person name="Ishaq N."/>
        </authorList>
    </citation>
    <scope>NUCLEOTIDE SEQUENCE [LARGE SCALE GENOMIC DNA]</scope>
    <source>
        <strain evidence="1 2">DSM 18651</strain>
    </source>
</reference>
<comment type="caution">
    <text evidence="1">The sequence shown here is derived from an EMBL/GenBank/DDBJ whole genome shotgun (WGS) entry which is preliminary data.</text>
</comment>
<dbReference type="Proteomes" id="UP001569428">
    <property type="component" value="Unassembled WGS sequence"/>
</dbReference>
<dbReference type="EMBL" id="JBGMEK010000057">
    <property type="protein sequence ID" value="MFA0812839.1"/>
    <property type="molecule type" value="Genomic_DNA"/>
</dbReference>
<organism evidence="1 2">
    <name type="scientific">Microbulbifer epialgicus</name>
    <dbReference type="NCBI Taxonomy" id="393907"/>
    <lineage>
        <taxon>Bacteria</taxon>
        <taxon>Pseudomonadati</taxon>
        <taxon>Pseudomonadota</taxon>
        <taxon>Gammaproteobacteria</taxon>
        <taxon>Cellvibrionales</taxon>
        <taxon>Microbulbiferaceae</taxon>
        <taxon>Microbulbifer</taxon>
    </lineage>
</organism>
<sequence length="378" mass="43842">MRGIKFISLHEKSGYGVAGYRYLQGLINSGIPVTWTPMVKGDEWGMEYQPFRNSDPGITFFSTVCNIEIEYDLVIVHTVPEYFPEWKRIEGDKIVVGCTVWETDKLPLQWLDLLNSVDALLVPCAWNKEVFQLHEIDPPVLIYPHICTNQTLPENFNYPEIRDEEFVFYTINTWTERKAISDTVKAYLRTFSYSDPVCLLIKTTEIDFTVSEFEKKVSDTISEIISRFPQPAKIILVTGDNLDDSQILNIHRRGDCYISLTRTEGWGMGAFDAATYEKPVIITGHGGHTDYLPKDLAYLVDYTLIPVEYHEKSFLYSRDQKWAQPDLSHAVDLMREIFENRKDLNDKKSKLKSFIVDKFNETTVTNNLFKDLHRVLKY</sequence>
<dbReference type="Gene3D" id="3.40.50.2000">
    <property type="entry name" value="Glycogen Phosphorylase B"/>
    <property type="match status" value="1"/>
</dbReference>
<dbReference type="PANTHER" id="PTHR46656:SF3">
    <property type="entry name" value="PUTATIVE-RELATED"/>
    <property type="match status" value="1"/>
</dbReference>
<keyword evidence="2" id="KW-1185">Reference proteome</keyword>